<dbReference type="EMBL" id="LAZR01002676">
    <property type="protein sequence ID" value="KKN26994.1"/>
    <property type="molecule type" value="Genomic_DNA"/>
</dbReference>
<proteinExistence type="predicted"/>
<reference evidence="3" key="1">
    <citation type="journal article" date="2015" name="Nature">
        <title>Complex archaea that bridge the gap between prokaryotes and eukaryotes.</title>
        <authorList>
            <person name="Spang A."/>
            <person name="Saw J.H."/>
            <person name="Jorgensen S.L."/>
            <person name="Zaremba-Niedzwiedzka K."/>
            <person name="Martijn J."/>
            <person name="Lind A.E."/>
            <person name="van Eijk R."/>
            <person name="Schleper C."/>
            <person name="Guy L."/>
            <person name="Ettema T.J."/>
        </authorList>
    </citation>
    <scope>NUCLEOTIDE SEQUENCE</scope>
</reference>
<dbReference type="PANTHER" id="PTHR30483">
    <property type="entry name" value="LEUCINE-SPECIFIC-BINDING PROTEIN"/>
    <property type="match status" value="1"/>
</dbReference>
<evidence type="ECO:0000259" key="2">
    <source>
        <dbReference type="Pfam" id="PF13458"/>
    </source>
</evidence>
<sequence>MASKRILAIILVAVIAVGGGVAAWFFLSAPTTKGYITPGAPSGVASDHIIRIGVAGDTGEITGDGAYKGVHLAIKEINEAGGIDINGSDYYFGYIMEDTDEGNPNLVTSRGVAAAERLVYDRDIQFAIGGFRTEAVLAYQEVFMDNKIIFMSVGVATDIFTDNVLNYYDRYKYFFRAMPNNSTSLGGQIFSYLSWQIAVLNAQYGATHNITKVGILAEDLSWTISTVNFLNTYMPFIPGVSVPTGASIRYDITLSAADMNTHMQTFEDLGVDLVIPVISAQGGIMMMQNYADSQRPYIVIGIDVQSQLDTFWAQSSGAAAYETVMQGTHRVNKTPTTIAFWDDFHDLWGHDPLYTAQGAYDAMRNLAWAIDGTNSLNSDVLITKIETATPAAVLATPSAFPGSITGLGARWPGSHELPSGYPFGYTLWVQWNSTGGKEVLPTNGHLYPDGAVSPMGTYSMAPWVHTLWST</sequence>
<evidence type="ECO:0000313" key="3">
    <source>
        <dbReference type="EMBL" id="KKN26994.1"/>
    </source>
</evidence>
<dbReference type="InterPro" id="IPR028082">
    <property type="entry name" value="Peripla_BP_I"/>
</dbReference>
<keyword evidence="1" id="KW-0732">Signal</keyword>
<dbReference type="Gene3D" id="3.40.50.2300">
    <property type="match status" value="2"/>
</dbReference>
<dbReference type="AlphaFoldDB" id="A0A0F9PA13"/>
<name>A0A0F9PA13_9ZZZZ</name>
<comment type="caution">
    <text evidence="3">The sequence shown here is derived from an EMBL/GenBank/DDBJ whole genome shotgun (WGS) entry which is preliminary data.</text>
</comment>
<feature type="domain" description="Leucine-binding protein" evidence="2">
    <location>
        <begin position="56"/>
        <end position="389"/>
    </location>
</feature>
<organism evidence="3">
    <name type="scientific">marine sediment metagenome</name>
    <dbReference type="NCBI Taxonomy" id="412755"/>
    <lineage>
        <taxon>unclassified sequences</taxon>
        <taxon>metagenomes</taxon>
        <taxon>ecological metagenomes</taxon>
    </lineage>
</organism>
<gene>
    <name evidence="3" type="ORF">LCGC14_0869040</name>
</gene>
<dbReference type="InterPro" id="IPR028081">
    <property type="entry name" value="Leu-bd"/>
</dbReference>
<dbReference type="Pfam" id="PF13458">
    <property type="entry name" value="Peripla_BP_6"/>
    <property type="match status" value="1"/>
</dbReference>
<dbReference type="InterPro" id="IPR051010">
    <property type="entry name" value="BCAA_transport"/>
</dbReference>
<dbReference type="PANTHER" id="PTHR30483:SF6">
    <property type="entry name" value="PERIPLASMIC BINDING PROTEIN OF ABC TRANSPORTER FOR NATURAL AMINO ACIDS"/>
    <property type="match status" value="1"/>
</dbReference>
<accession>A0A0F9PA13</accession>
<dbReference type="SUPFAM" id="SSF53822">
    <property type="entry name" value="Periplasmic binding protein-like I"/>
    <property type="match status" value="1"/>
</dbReference>
<protein>
    <recommendedName>
        <fullName evidence="2">Leucine-binding protein domain-containing protein</fullName>
    </recommendedName>
</protein>
<evidence type="ECO:0000256" key="1">
    <source>
        <dbReference type="ARBA" id="ARBA00022729"/>
    </source>
</evidence>